<dbReference type="CDD" id="cd00130">
    <property type="entry name" value="PAS"/>
    <property type="match status" value="1"/>
</dbReference>
<dbReference type="InterPro" id="IPR050351">
    <property type="entry name" value="BphY/WalK/GraS-like"/>
</dbReference>
<dbReference type="PIRSF" id="PIRSF037532">
    <property type="entry name" value="STHK_NtrY"/>
    <property type="match status" value="1"/>
</dbReference>
<sequence length="777" mass="85529">MVVLASATFLLLLLISGLNAFHLGFLHPSSTVQILVFSALSILIFLLFVTLLVLLLRNILKLLADQRSRVLGSRLRTRMIVGALLISIAPAAVMFAFSYLLMNRSIDRWFSQPVAEIRENSTRIALSLAQYVSLNARAEAESLTRSPSFETAWQASDRQAMVEEIRSHRITLQGGFAIVYRDSSAIASYDVPSSSGPVTVRSWLDTSLDSSEDSSSETPADPLPAVVLQTAHRTDEPVLSIGDGRYTVGMATLGQDGMIVVGLPMPSGLDQAVTEISRGSTQYWSIYRTRRTIRLTYLLLLLMLTALIFFASSWLALYLSKQITRTVEALADAMNEIAEGQYERRVTVSATEELGELVRSFNHMAADLEQNRNLAQSSAEQLSAANLSLETRRRELETILETIPSGVVTLDTGLRIAQANRAFLDLFDLPGNDALAGTPLNAVLPAELTAEIALLERRAQRMGIAANEFELARPDGPLRLTLTLAALDLGYQRRGSILVTEDVTELLRAQRQLAWKQVAQRVAHEIKNPLTPIGLSAERIRRHMDQPRPDSETVIRKCSDVILSSVESMRTLVDQFAVLAEFPAAQPRPEDLNLIVENAIALFHGRLQDIRIEQRLDRTLPLVMVDPQALQRALANLIDNAAEAMQRSLLRMLSISTGYNETHTMAEIVLADTGHGLTEESRERLFLPYFSTKQRGSGLGLSIAAKVIQEHHGAIRAENNTPAGARFIVNLPFAEVAGQDNTPINGTAQHNGKASNGHLSHKPEHGTLLMPPVEESE</sequence>
<feature type="transmembrane region" description="Helical" evidence="15">
    <location>
        <begin position="80"/>
        <end position="102"/>
    </location>
</feature>
<dbReference type="InterPro" id="IPR004358">
    <property type="entry name" value="Sig_transdc_His_kin-like_C"/>
</dbReference>
<dbReference type="SUPFAM" id="SSF55874">
    <property type="entry name" value="ATPase domain of HSP90 chaperone/DNA topoisomerase II/histidine kinase"/>
    <property type="match status" value="1"/>
</dbReference>
<evidence type="ECO:0000256" key="1">
    <source>
        <dbReference type="ARBA" id="ARBA00000085"/>
    </source>
</evidence>
<evidence type="ECO:0000256" key="12">
    <source>
        <dbReference type="ARBA" id="ARBA00023136"/>
    </source>
</evidence>
<evidence type="ECO:0000256" key="2">
    <source>
        <dbReference type="ARBA" id="ARBA00004141"/>
    </source>
</evidence>
<dbReference type="InterPro" id="IPR036890">
    <property type="entry name" value="HATPase_C_sf"/>
</dbReference>
<keyword evidence="13" id="KW-0175">Coiled coil</keyword>
<dbReference type="Pfam" id="PF00512">
    <property type="entry name" value="HisKA"/>
    <property type="match status" value="1"/>
</dbReference>
<dbReference type="Pfam" id="PF00672">
    <property type="entry name" value="HAMP"/>
    <property type="match status" value="1"/>
</dbReference>
<gene>
    <name evidence="18" type="ORF">ESZ00_04325</name>
</gene>
<evidence type="ECO:0000259" key="17">
    <source>
        <dbReference type="PROSITE" id="PS50885"/>
    </source>
</evidence>
<dbReference type="OrthoDB" id="9815750at2"/>
<dbReference type="AlphaFoldDB" id="A0A4Q1SLM3"/>
<dbReference type="Gene3D" id="3.30.565.10">
    <property type="entry name" value="Histidine kinase-like ATPase, C-terminal domain"/>
    <property type="match status" value="1"/>
</dbReference>
<dbReference type="Pfam" id="PF13188">
    <property type="entry name" value="PAS_8"/>
    <property type="match status" value="1"/>
</dbReference>
<feature type="transmembrane region" description="Helical" evidence="15">
    <location>
        <begin position="36"/>
        <end position="60"/>
    </location>
</feature>
<evidence type="ECO:0000256" key="4">
    <source>
        <dbReference type="ARBA" id="ARBA00022553"/>
    </source>
</evidence>
<keyword evidence="11" id="KW-0902">Two-component regulatory system</keyword>
<name>A0A4Q1SLM3_9BACT</name>
<dbReference type="GO" id="GO:0000156">
    <property type="term" value="F:phosphorelay response regulator activity"/>
    <property type="evidence" value="ECO:0007669"/>
    <property type="project" value="TreeGrafter"/>
</dbReference>
<evidence type="ECO:0000256" key="10">
    <source>
        <dbReference type="ARBA" id="ARBA00022989"/>
    </source>
</evidence>
<dbReference type="Gene3D" id="3.30.450.20">
    <property type="entry name" value="PAS domain"/>
    <property type="match status" value="1"/>
</dbReference>
<evidence type="ECO:0000256" key="3">
    <source>
        <dbReference type="ARBA" id="ARBA00012438"/>
    </source>
</evidence>
<feature type="domain" description="Histidine kinase" evidence="16">
    <location>
        <begin position="521"/>
        <end position="735"/>
    </location>
</feature>
<dbReference type="SMART" id="SM00387">
    <property type="entry name" value="HATPase_c"/>
    <property type="match status" value="1"/>
</dbReference>
<dbReference type="SUPFAM" id="SSF55785">
    <property type="entry name" value="PYP-like sensor domain (PAS domain)"/>
    <property type="match status" value="1"/>
</dbReference>
<evidence type="ECO:0000256" key="14">
    <source>
        <dbReference type="SAM" id="MobiDB-lite"/>
    </source>
</evidence>
<evidence type="ECO:0000256" key="11">
    <source>
        <dbReference type="ARBA" id="ARBA00023012"/>
    </source>
</evidence>
<comment type="subcellular location">
    <subcellularLocation>
        <location evidence="2">Membrane</location>
        <topology evidence="2">Multi-pass membrane protein</topology>
    </subcellularLocation>
</comment>
<dbReference type="Gene3D" id="1.10.287.130">
    <property type="match status" value="1"/>
</dbReference>
<protein>
    <recommendedName>
        <fullName evidence="3">histidine kinase</fullName>
        <ecNumber evidence="3">2.7.13.3</ecNumber>
    </recommendedName>
</protein>
<evidence type="ECO:0000256" key="5">
    <source>
        <dbReference type="ARBA" id="ARBA00022679"/>
    </source>
</evidence>
<dbReference type="InterPro" id="IPR000014">
    <property type="entry name" value="PAS"/>
</dbReference>
<dbReference type="InterPro" id="IPR003661">
    <property type="entry name" value="HisK_dim/P_dom"/>
</dbReference>
<keyword evidence="6 15" id="KW-0812">Transmembrane</keyword>
<dbReference type="PANTHER" id="PTHR42878:SF7">
    <property type="entry name" value="SENSOR HISTIDINE KINASE GLRK"/>
    <property type="match status" value="1"/>
</dbReference>
<dbReference type="Pfam" id="PF02518">
    <property type="entry name" value="HATPase_c"/>
    <property type="match status" value="1"/>
</dbReference>
<keyword evidence="4" id="KW-0597">Phosphoprotein</keyword>
<evidence type="ECO:0000256" key="13">
    <source>
        <dbReference type="SAM" id="Coils"/>
    </source>
</evidence>
<dbReference type="NCBIfam" id="TIGR00229">
    <property type="entry name" value="sensory_box"/>
    <property type="match status" value="1"/>
</dbReference>
<dbReference type="PROSITE" id="PS50885">
    <property type="entry name" value="HAMP"/>
    <property type="match status" value="1"/>
</dbReference>
<dbReference type="SUPFAM" id="SSF47384">
    <property type="entry name" value="Homodimeric domain of signal transducing histidine kinase"/>
    <property type="match status" value="1"/>
</dbReference>
<evidence type="ECO:0000256" key="6">
    <source>
        <dbReference type="ARBA" id="ARBA00022692"/>
    </source>
</evidence>
<dbReference type="InterPro" id="IPR036097">
    <property type="entry name" value="HisK_dim/P_sf"/>
</dbReference>
<reference evidence="18 19" key="1">
    <citation type="journal article" date="2016" name="Int. J. Syst. Evol. Microbiol.">
        <title>Acidipila dinghuensis sp. nov., an acidobacterium isolated from forest soil.</title>
        <authorList>
            <person name="Jiang Y.W."/>
            <person name="Wang J."/>
            <person name="Chen M.H."/>
            <person name="Lv Y.Y."/>
            <person name="Qiu L.H."/>
        </authorList>
    </citation>
    <scope>NUCLEOTIDE SEQUENCE [LARGE SCALE GENOMIC DNA]</scope>
    <source>
        <strain evidence="18 19">DHOF10</strain>
    </source>
</reference>
<feature type="domain" description="HAMP" evidence="17">
    <location>
        <begin position="321"/>
        <end position="373"/>
    </location>
</feature>
<dbReference type="EMBL" id="SDMK01000001">
    <property type="protein sequence ID" value="RXS98150.1"/>
    <property type="molecule type" value="Genomic_DNA"/>
</dbReference>
<evidence type="ECO:0000256" key="9">
    <source>
        <dbReference type="ARBA" id="ARBA00022840"/>
    </source>
</evidence>
<dbReference type="PANTHER" id="PTHR42878">
    <property type="entry name" value="TWO-COMPONENT HISTIDINE KINASE"/>
    <property type="match status" value="1"/>
</dbReference>
<dbReference type="GO" id="GO:0007234">
    <property type="term" value="P:osmosensory signaling via phosphorelay pathway"/>
    <property type="evidence" value="ECO:0007669"/>
    <property type="project" value="TreeGrafter"/>
</dbReference>
<evidence type="ECO:0000313" key="19">
    <source>
        <dbReference type="Proteomes" id="UP000290253"/>
    </source>
</evidence>
<keyword evidence="12 15" id="KW-0472">Membrane</keyword>
<dbReference type="InterPro" id="IPR035965">
    <property type="entry name" value="PAS-like_dom_sf"/>
</dbReference>
<comment type="caution">
    <text evidence="18">The sequence shown here is derived from an EMBL/GenBank/DDBJ whole genome shotgun (WGS) entry which is preliminary data.</text>
</comment>
<accession>A0A4Q1SLM3</accession>
<evidence type="ECO:0000256" key="15">
    <source>
        <dbReference type="SAM" id="Phobius"/>
    </source>
</evidence>
<dbReference type="Gene3D" id="6.10.340.10">
    <property type="match status" value="1"/>
</dbReference>
<feature type="transmembrane region" description="Helical" evidence="15">
    <location>
        <begin position="295"/>
        <end position="319"/>
    </location>
</feature>
<feature type="compositionally biased region" description="Polar residues" evidence="14">
    <location>
        <begin position="741"/>
        <end position="758"/>
    </location>
</feature>
<keyword evidence="9" id="KW-0067">ATP-binding</keyword>
<dbReference type="SMART" id="SM00091">
    <property type="entry name" value="PAS"/>
    <property type="match status" value="1"/>
</dbReference>
<dbReference type="InterPro" id="IPR017232">
    <property type="entry name" value="NtrY"/>
</dbReference>
<dbReference type="CDD" id="cd00082">
    <property type="entry name" value="HisKA"/>
    <property type="match status" value="1"/>
</dbReference>
<dbReference type="InterPro" id="IPR003594">
    <property type="entry name" value="HATPase_dom"/>
</dbReference>
<feature type="coiled-coil region" evidence="13">
    <location>
        <begin position="365"/>
        <end position="399"/>
    </location>
</feature>
<keyword evidence="8" id="KW-0418">Kinase</keyword>
<dbReference type="GO" id="GO:0005524">
    <property type="term" value="F:ATP binding"/>
    <property type="evidence" value="ECO:0007669"/>
    <property type="project" value="UniProtKB-KW"/>
</dbReference>
<dbReference type="SUPFAM" id="SSF158472">
    <property type="entry name" value="HAMP domain-like"/>
    <property type="match status" value="1"/>
</dbReference>
<organism evidence="18 19">
    <name type="scientific">Silvibacterium dinghuense</name>
    <dbReference type="NCBI Taxonomy" id="1560006"/>
    <lineage>
        <taxon>Bacteria</taxon>
        <taxon>Pseudomonadati</taxon>
        <taxon>Acidobacteriota</taxon>
        <taxon>Terriglobia</taxon>
        <taxon>Terriglobales</taxon>
        <taxon>Acidobacteriaceae</taxon>
        <taxon>Silvibacterium</taxon>
    </lineage>
</organism>
<dbReference type="GO" id="GO:0030295">
    <property type="term" value="F:protein kinase activator activity"/>
    <property type="evidence" value="ECO:0007669"/>
    <property type="project" value="TreeGrafter"/>
</dbReference>
<dbReference type="InterPro" id="IPR003660">
    <property type="entry name" value="HAMP_dom"/>
</dbReference>
<keyword evidence="10 15" id="KW-1133">Transmembrane helix</keyword>
<dbReference type="EC" id="2.7.13.3" evidence="3"/>
<proteinExistence type="predicted"/>
<dbReference type="PROSITE" id="PS50109">
    <property type="entry name" value="HIS_KIN"/>
    <property type="match status" value="1"/>
</dbReference>
<evidence type="ECO:0000256" key="7">
    <source>
        <dbReference type="ARBA" id="ARBA00022741"/>
    </source>
</evidence>
<dbReference type="SMART" id="SM00304">
    <property type="entry name" value="HAMP"/>
    <property type="match status" value="1"/>
</dbReference>
<feature type="region of interest" description="Disordered" evidence="14">
    <location>
        <begin position="741"/>
        <end position="777"/>
    </location>
</feature>
<evidence type="ECO:0000313" key="18">
    <source>
        <dbReference type="EMBL" id="RXS98150.1"/>
    </source>
</evidence>
<keyword evidence="7" id="KW-0547">Nucleotide-binding</keyword>
<dbReference type="PRINTS" id="PR00344">
    <property type="entry name" value="BCTRLSENSOR"/>
</dbReference>
<keyword evidence="19" id="KW-1185">Reference proteome</keyword>
<evidence type="ECO:0000259" key="16">
    <source>
        <dbReference type="PROSITE" id="PS50109"/>
    </source>
</evidence>
<comment type="catalytic activity">
    <reaction evidence="1">
        <text>ATP + protein L-histidine = ADP + protein N-phospho-L-histidine.</text>
        <dbReference type="EC" id="2.7.13.3"/>
    </reaction>
</comment>
<dbReference type="SMART" id="SM00388">
    <property type="entry name" value="HisKA"/>
    <property type="match status" value="1"/>
</dbReference>
<evidence type="ECO:0000256" key="8">
    <source>
        <dbReference type="ARBA" id="ARBA00022777"/>
    </source>
</evidence>
<dbReference type="Proteomes" id="UP000290253">
    <property type="component" value="Unassembled WGS sequence"/>
</dbReference>
<dbReference type="CDD" id="cd06225">
    <property type="entry name" value="HAMP"/>
    <property type="match status" value="1"/>
</dbReference>
<dbReference type="GO" id="GO:0000155">
    <property type="term" value="F:phosphorelay sensor kinase activity"/>
    <property type="evidence" value="ECO:0007669"/>
    <property type="project" value="InterPro"/>
</dbReference>
<dbReference type="GO" id="GO:0016020">
    <property type="term" value="C:membrane"/>
    <property type="evidence" value="ECO:0007669"/>
    <property type="project" value="UniProtKB-SubCell"/>
</dbReference>
<dbReference type="InterPro" id="IPR005467">
    <property type="entry name" value="His_kinase_dom"/>
</dbReference>
<keyword evidence="5" id="KW-0808">Transferase</keyword>